<dbReference type="EMBL" id="MCRI01000015">
    <property type="protein sequence ID" value="ODN66654.1"/>
    <property type="molecule type" value="Genomic_DNA"/>
</dbReference>
<dbReference type="InterPro" id="IPR013766">
    <property type="entry name" value="Thioredoxin_domain"/>
</dbReference>
<keyword evidence="4 7" id="KW-0574">Periplasm</keyword>
<dbReference type="AlphaFoldDB" id="A0A1E3GRL9"/>
<dbReference type="PIRSF" id="PIRSF001488">
    <property type="entry name" value="Tdi_protein"/>
    <property type="match status" value="1"/>
</dbReference>
<gene>
    <name evidence="11" type="primary">dsbA</name>
    <name evidence="11" type="ORF">A9E74_01605</name>
</gene>
<dbReference type="PANTHER" id="PTHR35891">
    <property type="entry name" value="THIOL:DISULFIDE INTERCHANGE PROTEIN DSBA"/>
    <property type="match status" value="1"/>
</dbReference>
<keyword evidence="6" id="KW-0676">Redox-active center</keyword>
<protein>
    <recommendedName>
        <fullName evidence="7">Thiol:disulfide interchange protein</fullName>
    </recommendedName>
</protein>
<feature type="disulfide bond" description="Redox-active" evidence="8">
    <location>
        <begin position="60"/>
        <end position="63"/>
    </location>
</feature>
<organism evidence="11 12">
    <name type="scientific">Methylophaga muralis</name>
    <dbReference type="NCBI Taxonomy" id="291169"/>
    <lineage>
        <taxon>Bacteria</taxon>
        <taxon>Pseudomonadati</taxon>
        <taxon>Pseudomonadota</taxon>
        <taxon>Gammaproteobacteria</taxon>
        <taxon>Thiotrichales</taxon>
        <taxon>Piscirickettsiaceae</taxon>
        <taxon>Methylophaga</taxon>
    </lineage>
</organism>
<keyword evidence="3 9" id="KW-0732">Signal</keyword>
<comment type="similarity">
    <text evidence="2">Belongs to the thioredoxin family. DsbA subfamily.</text>
</comment>
<dbReference type="SUPFAM" id="SSF52833">
    <property type="entry name" value="Thioredoxin-like"/>
    <property type="match status" value="1"/>
</dbReference>
<dbReference type="PANTHER" id="PTHR35891:SF2">
    <property type="entry name" value="THIOL:DISULFIDE INTERCHANGE PROTEIN DSBA"/>
    <property type="match status" value="1"/>
</dbReference>
<feature type="chain" id="PRO_5009128601" description="Thiol:disulfide interchange protein" evidence="9">
    <location>
        <begin position="24"/>
        <end position="213"/>
    </location>
</feature>
<dbReference type="GO" id="GO:0016491">
    <property type="term" value="F:oxidoreductase activity"/>
    <property type="evidence" value="ECO:0007669"/>
    <property type="project" value="InterPro"/>
</dbReference>
<dbReference type="InterPro" id="IPR036249">
    <property type="entry name" value="Thioredoxin-like_sf"/>
</dbReference>
<evidence type="ECO:0000259" key="10">
    <source>
        <dbReference type="PROSITE" id="PS51352"/>
    </source>
</evidence>
<evidence type="ECO:0000256" key="5">
    <source>
        <dbReference type="ARBA" id="ARBA00023157"/>
    </source>
</evidence>
<evidence type="ECO:0000256" key="9">
    <source>
        <dbReference type="SAM" id="SignalP"/>
    </source>
</evidence>
<evidence type="ECO:0000256" key="6">
    <source>
        <dbReference type="ARBA" id="ARBA00023284"/>
    </source>
</evidence>
<sequence>MTRSFRALLLTTAALLVPFSVSADSAKYKEGEHYEPTSQRMAKNTSGEQIEVMELFSYSCPHCFTLDSQIMQWKETLPENVKFTQVPAIFRDSWLQLARVFYASQVTGDFEKLHKALFNAIHIDKRRLDTEERLLDFVAEQGIDRDKFLETMNSFTVKTNVKKALVISQTAGVSGVPSIIVDGRYHTDAPKAGSMTEMLNVVEHLIEKIEAEK</sequence>
<reference evidence="11 12" key="1">
    <citation type="submission" date="2016-07" db="EMBL/GenBank/DDBJ databases">
        <title>Draft Genome Sequence of Methylophaga muralis Bur 1.</title>
        <authorList>
            <person name="Vasilenko O.V."/>
            <person name="Doronina N.V."/>
            <person name="Shmareva M.N."/>
            <person name="Tarlachkov S.V."/>
            <person name="Mustakhimov I."/>
            <person name="Trotsenko Y.A."/>
        </authorList>
    </citation>
    <scope>NUCLEOTIDE SEQUENCE [LARGE SCALE GENOMIC DNA]</scope>
    <source>
        <strain evidence="11 12">Bur 1</strain>
    </source>
</reference>
<evidence type="ECO:0000256" key="7">
    <source>
        <dbReference type="PIRNR" id="PIRNR001488"/>
    </source>
</evidence>
<dbReference type="RefSeq" id="WP_069296067.1">
    <property type="nucleotide sequence ID" value="NZ_MCRI01000015.1"/>
</dbReference>
<dbReference type="STRING" id="291169.A9E74_01605"/>
<keyword evidence="5 7" id="KW-1015">Disulfide bond</keyword>
<evidence type="ECO:0000313" key="12">
    <source>
        <dbReference type="Proteomes" id="UP000094379"/>
    </source>
</evidence>
<dbReference type="Proteomes" id="UP000094379">
    <property type="component" value="Unassembled WGS sequence"/>
</dbReference>
<accession>A0A1E3GRL9</accession>
<dbReference type="CDD" id="cd03019">
    <property type="entry name" value="DsbA_DsbA"/>
    <property type="match status" value="1"/>
</dbReference>
<evidence type="ECO:0000313" key="11">
    <source>
        <dbReference type="EMBL" id="ODN66654.1"/>
    </source>
</evidence>
<evidence type="ECO:0000256" key="1">
    <source>
        <dbReference type="ARBA" id="ARBA00004418"/>
    </source>
</evidence>
<dbReference type="PATRIC" id="fig|291169.3.peg.1614"/>
<dbReference type="Gene3D" id="3.40.30.10">
    <property type="entry name" value="Glutaredoxin"/>
    <property type="match status" value="1"/>
</dbReference>
<evidence type="ECO:0000256" key="3">
    <source>
        <dbReference type="ARBA" id="ARBA00022729"/>
    </source>
</evidence>
<evidence type="ECO:0000256" key="4">
    <source>
        <dbReference type="ARBA" id="ARBA00022764"/>
    </source>
</evidence>
<evidence type="ECO:0000256" key="2">
    <source>
        <dbReference type="ARBA" id="ARBA00005791"/>
    </source>
</evidence>
<comment type="subcellular location">
    <subcellularLocation>
        <location evidence="1 7">Periplasm</location>
    </subcellularLocation>
</comment>
<feature type="signal peptide" evidence="9">
    <location>
        <begin position="1"/>
        <end position="23"/>
    </location>
</feature>
<name>A0A1E3GRL9_9GAMM</name>
<dbReference type="InterPro" id="IPR050824">
    <property type="entry name" value="Thiol_disulfide_DsbA"/>
</dbReference>
<evidence type="ECO:0000256" key="8">
    <source>
        <dbReference type="PIRSR" id="PIRSR001488-1"/>
    </source>
</evidence>
<dbReference type="InterPro" id="IPR023205">
    <property type="entry name" value="DsbA/DsbL"/>
</dbReference>
<dbReference type="PROSITE" id="PS51352">
    <property type="entry name" value="THIOREDOXIN_2"/>
    <property type="match status" value="1"/>
</dbReference>
<dbReference type="Pfam" id="PF01323">
    <property type="entry name" value="DSBA"/>
    <property type="match status" value="1"/>
</dbReference>
<feature type="domain" description="Thioredoxin" evidence="10">
    <location>
        <begin position="15"/>
        <end position="207"/>
    </location>
</feature>
<keyword evidence="12" id="KW-1185">Reference proteome</keyword>
<comment type="caution">
    <text evidence="11">The sequence shown here is derived from an EMBL/GenBank/DDBJ whole genome shotgun (WGS) entry which is preliminary data.</text>
</comment>
<dbReference type="InterPro" id="IPR001853">
    <property type="entry name" value="DSBA-like_thioredoxin_dom"/>
</dbReference>
<proteinExistence type="inferred from homology"/>
<dbReference type="GO" id="GO:0042597">
    <property type="term" value="C:periplasmic space"/>
    <property type="evidence" value="ECO:0007669"/>
    <property type="project" value="UniProtKB-SubCell"/>
</dbReference>